<accession>A0A9Q9W686</accession>
<dbReference type="CTD" id="109082853"/>
<protein>
    <submittedName>
        <fullName evidence="2">Uncharacterized protein C12orf56 homolog isoform X3</fullName>
    </submittedName>
</protein>
<evidence type="ECO:0000256" key="1">
    <source>
        <dbReference type="SAM" id="MobiDB-lite"/>
    </source>
</evidence>
<reference evidence="2" key="1">
    <citation type="submission" date="2025-08" db="UniProtKB">
        <authorList>
            <consortium name="RefSeq"/>
        </authorList>
    </citation>
    <scope>IDENTIFICATION</scope>
    <source>
        <tissue evidence="2">Muscle</tissue>
    </source>
</reference>
<dbReference type="PANTHER" id="PTHR35354">
    <property type="entry name" value="RGD1561648"/>
    <property type="match status" value="1"/>
</dbReference>
<dbReference type="GeneID" id="109082853"/>
<dbReference type="InterPro" id="IPR027878">
    <property type="entry name" value="DUF4551"/>
</dbReference>
<dbReference type="PANTHER" id="PTHR35354:SF1">
    <property type="entry name" value="RGD1561648"/>
    <property type="match status" value="1"/>
</dbReference>
<dbReference type="Pfam" id="PF15087">
    <property type="entry name" value="DUF4551"/>
    <property type="match status" value="1"/>
</dbReference>
<dbReference type="Proteomes" id="UP001155660">
    <property type="component" value="Chromosome B4"/>
</dbReference>
<name>A0A9Q9W686_CYPCA</name>
<gene>
    <name evidence="2" type="primary">cb4h12orf56</name>
</gene>
<dbReference type="AlphaFoldDB" id="A0A9Q9W686"/>
<dbReference type="RefSeq" id="XP_042577594.1">
    <property type="nucleotide sequence ID" value="XM_042721660.1"/>
</dbReference>
<proteinExistence type="predicted"/>
<evidence type="ECO:0000313" key="2">
    <source>
        <dbReference type="RefSeq" id="XP_042577594.1"/>
    </source>
</evidence>
<feature type="region of interest" description="Disordered" evidence="1">
    <location>
        <begin position="92"/>
        <end position="119"/>
    </location>
</feature>
<sequence>MTRTRARGLLRHNNSKLDSFLKRNTSRDVYERIRVYEPCVVKKVFMHVILSDERVYLSEYQPRALREALSFRHIKSIELLQRQSPSASVLNALMRRTSPEEQEEEKEEELHLYGMSPSS</sequence>
<organism evidence="2">
    <name type="scientific">Cyprinus carpio</name>
    <name type="common">Common carp</name>
    <dbReference type="NCBI Taxonomy" id="7962"/>
    <lineage>
        <taxon>Eukaryota</taxon>
        <taxon>Metazoa</taxon>
        <taxon>Chordata</taxon>
        <taxon>Craniata</taxon>
        <taxon>Vertebrata</taxon>
        <taxon>Euteleostomi</taxon>
        <taxon>Actinopterygii</taxon>
        <taxon>Neopterygii</taxon>
        <taxon>Teleostei</taxon>
        <taxon>Ostariophysi</taxon>
        <taxon>Cypriniformes</taxon>
        <taxon>Cyprinidae</taxon>
        <taxon>Cyprininae</taxon>
        <taxon>Cyprinus</taxon>
    </lineage>
</organism>